<dbReference type="PANTHER" id="PTHR44936">
    <property type="entry name" value="SENSOR PROTEIN CREC"/>
    <property type="match status" value="1"/>
</dbReference>
<sequence>MDFIIQVSYGSLAAVYSVLLLLTFYRVSGELVWHFRWLCLALILWAAAVCFAASSPEWLYADTWVLESLRNVLIGLLLLRLWPLPTRWPRWLIIAALIFPLLIDALDVFRISVQQQISLDPRLVGHLAVSIILLSLLEQVYAAVDLERRWAVKHFFLGLLALILFDLFLYAEAVLYQHLNDALLAARGIASLLVVPLFLLAGVRNPHWDAKFMVSRHAAFRTASLLLIGGYLLAVAIAGFYVRDFGGRWGDLLLLLVIFFAATVLFLLVSSGQVRSVLSVLIAKHFFRLKYDYREQWLLVTHALDEETEGDTLQDRCLRVMCNALDSRGALIWKRDDQRKLVACGFWNMLRSRYEREQITASTLGFLRQEGWVIDLNEYRTFPERYPAGLDLGFLAEDQDLWLVIPLINASEVFAVVVLATPRSMREIGWEDHDFIKLVAQQVSSYLSLADAHDALAKAKQFEAYNRVSAFVVHDLKNISAQLKLLLSNMARHRSNPEFIDDCVETIEHSVAKMDRMLAQLSGDKISEHGVSHIDLGAQVKAIALRFAGACKQVSIPDDQQGIKLLLDEQRFSSALENLIKNAVESAGPKGEVEVSFGVREEDSRPFVDVADNGPGMSEAFIQDSLFRPFQTTKGNAGMGIGLFDAREYMRMIGGDIQVENRNGGWTRFTLLFPPLETETGNLVAGGAMQ</sequence>
<dbReference type="SUPFAM" id="SSF55781">
    <property type="entry name" value="GAF domain-like"/>
    <property type="match status" value="1"/>
</dbReference>
<keyword evidence="5 9" id="KW-0418">Kinase</keyword>
<dbReference type="InterPro" id="IPR050980">
    <property type="entry name" value="2C_sensor_his_kinase"/>
</dbReference>
<dbReference type="Gene3D" id="3.30.450.40">
    <property type="match status" value="1"/>
</dbReference>
<dbReference type="Gene3D" id="3.30.565.10">
    <property type="entry name" value="Histidine kinase-like ATPase, C-terminal domain"/>
    <property type="match status" value="1"/>
</dbReference>
<dbReference type="Pfam" id="PF13185">
    <property type="entry name" value="GAF_2"/>
    <property type="match status" value="1"/>
</dbReference>
<dbReference type="InterPro" id="IPR036890">
    <property type="entry name" value="HATPase_C_sf"/>
</dbReference>
<dbReference type="InterPro" id="IPR014265">
    <property type="entry name" value="XrtA/PrsK"/>
</dbReference>
<dbReference type="NCBIfam" id="TIGR02916">
    <property type="entry name" value="PEP_his_kin"/>
    <property type="match status" value="1"/>
</dbReference>
<keyword evidence="6" id="KW-0067">ATP-binding</keyword>
<keyword evidence="3 9" id="KW-0808">Transferase</keyword>
<evidence type="ECO:0000256" key="7">
    <source>
        <dbReference type="SAM" id="Phobius"/>
    </source>
</evidence>
<keyword evidence="4" id="KW-0547">Nucleotide-binding</keyword>
<comment type="catalytic activity">
    <reaction evidence="1">
        <text>ATP + protein L-histidine = ADP + protein N-phospho-L-histidine.</text>
        <dbReference type="EC" id="2.7.13.3"/>
    </reaction>
</comment>
<name>A0A3P3VP93_9GAMM</name>
<evidence type="ECO:0000259" key="8">
    <source>
        <dbReference type="PROSITE" id="PS50109"/>
    </source>
</evidence>
<evidence type="ECO:0000256" key="4">
    <source>
        <dbReference type="ARBA" id="ARBA00022741"/>
    </source>
</evidence>
<accession>A0A3P3VP93</accession>
<evidence type="ECO:0000256" key="6">
    <source>
        <dbReference type="ARBA" id="ARBA00022840"/>
    </source>
</evidence>
<keyword evidence="7" id="KW-0812">Transmembrane</keyword>
<dbReference type="EC" id="2.7.13.3" evidence="2"/>
<dbReference type="SUPFAM" id="SSF55874">
    <property type="entry name" value="ATPase domain of HSP90 chaperone/DNA topoisomerase II/histidine kinase"/>
    <property type="match status" value="1"/>
</dbReference>
<feature type="transmembrane region" description="Helical" evidence="7">
    <location>
        <begin position="91"/>
        <end position="111"/>
    </location>
</feature>
<keyword evidence="7" id="KW-1133">Transmembrane helix</keyword>
<feature type="transmembrane region" description="Helical" evidence="7">
    <location>
        <begin position="123"/>
        <end position="144"/>
    </location>
</feature>
<dbReference type="InterPro" id="IPR003018">
    <property type="entry name" value="GAF"/>
</dbReference>
<feature type="transmembrane region" description="Helical" evidence="7">
    <location>
        <begin position="249"/>
        <end position="269"/>
    </location>
</feature>
<feature type="transmembrane region" description="Helical" evidence="7">
    <location>
        <begin position="224"/>
        <end position="243"/>
    </location>
</feature>
<proteinExistence type="predicted"/>
<dbReference type="GO" id="GO:0005524">
    <property type="term" value="F:ATP binding"/>
    <property type="evidence" value="ECO:0007669"/>
    <property type="project" value="UniProtKB-KW"/>
</dbReference>
<reference evidence="9 10" key="1">
    <citation type="submission" date="2018-08" db="EMBL/GenBank/DDBJ databases">
        <authorList>
            <person name="Khan S.A."/>
        </authorList>
    </citation>
    <scope>NUCLEOTIDE SEQUENCE [LARGE SCALE GENOMIC DNA]</scope>
    <source>
        <strain evidence="9 10">GTF-13</strain>
    </source>
</reference>
<dbReference type="PROSITE" id="PS50109">
    <property type="entry name" value="HIS_KIN"/>
    <property type="match status" value="1"/>
</dbReference>
<dbReference type="InterPro" id="IPR005467">
    <property type="entry name" value="His_kinase_dom"/>
</dbReference>
<dbReference type="GO" id="GO:0004673">
    <property type="term" value="F:protein histidine kinase activity"/>
    <property type="evidence" value="ECO:0007669"/>
    <property type="project" value="UniProtKB-EC"/>
</dbReference>
<evidence type="ECO:0000256" key="2">
    <source>
        <dbReference type="ARBA" id="ARBA00012438"/>
    </source>
</evidence>
<evidence type="ECO:0000313" key="9">
    <source>
        <dbReference type="EMBL" id="RRJ84572.1"/>
    </source>
</evidence>
<comment type="caution">
    <text evidence="9">The sequence shown here is derived from an EMBL/GenBank/DDBJ whole genome shotgun (WGS) entry which is preliminary data.</text>
</comment>
<dbReference type="InterPro" id="IPR029016">
    <property type="entry name" value="GAF-like_dom_sf"/>
</dbReference>
<feature type="transmembrane region" description="Helical" evidence="7">
    <location>
        <begin position="6"/>
        <end position="25"/>
    </location>
</feature>
<organism evidence="9 10">
    <name type="scientific">Aestuariirhabdus litorea</name>
    <dbReference type="NCBI Taxonomy" id="2528527"/>
    <lineage>
        <taxon>Bacteria</taxon>
        <taxon>Pseudomonadati</taxon>
        <taxon>Pseudomonadota</taxon>
        <taxon>Gammaproteobacteria</taxon>
        <taxon>Oceanospirillales</taxon>
        <taxon>Aestuariirhabdaceae</taxon>
        <taxon>Aestuariirhabdus</taxon>
    </lineage>
</organism>
<evidence type="ECO:0000256" key="1">
    <source>
        <dbReference type="ARBA" id="ARBA00000085"/>
    </source>
</evidence>
<feature type="transmembrane region" description="Helical" evidence="7">
    <location>
        <begin position="37"/>
        <end position="55"/>
    </location>
</feature>
<evidence type="ECO:0000256" key="5">
    <source>
        <dbReference type="ARBA" id="ARBA00022777"/>
    </source>
</evidence>
<feature type="domain" description="Histidine kinase" evidence="8">
    <location>
        <begin position="471"/>
        <end position="677"/>
    </location>
</feature>
<evidence type="ECO:0000313" key="10">
    <source>
        <dbReference type="Proteomes" id="UP000280792"/>
    </source>
</evidence>
<dbReference type="SMART" id="SM00387">
    <property type="entry name" value="HATPase_c"/>
    <property type="match status" value="1"/>
</dbReference>
<feature type="transmembrane region" description="Helical" evidence="7">
    <location>
        <begin position="156"/>
        <end position="176"/>
    </location>
</feature>
<dbReference type="AlphaFoldDB" id="A0A3P3VP93"/>
<feature type="transmembrane region" description="Helical" evidence="7">
    <location>
        <begin position="182"/>
        <end position="203"/>
    </location>
</feature>
<dbReference type="RefSeq" id="WP_125015003.1">
    <property type="nucleotide sequence ID" value="NZ_QWEZ01000001.1"/>
</dbReference>
<dbReference type="Pfam" id="PF02518">
    <property type="entry name" value="HATPase_c"/>
    <property type="match status" value="1"/>
</dbReference>
<dbReference type="Proteomes" id="UP000280792">
    <property type="component" value="Unassembled WGS sequence"/>
</dbReference>
<reference evidence="9 10" key="2">
    <citation type="submission" date="2018-12" db="EMBL/GenBank/DDBJ databases">
        <title>Simiduia agarivorans gen. nov., sp. nov., a marine, agarolytic bacterium isolated from shallow coastal water from Keelung, Taiwan.</title>
        <authorList>
            <person name="Shieh W.Y."/>
        </authorList>
    </citation>
    <scope>NUCLEOTIDE SEQUENCE [LARGE SCALE GENOMIC DNA]</scope>
    <source>
        <strain evidence="9 10">GTF-13</strain>
    </source>
</reference>
<gene>
    <name evidence="9" type="primary">prsK</name>
    <name evidence="9" type="ORF">D0544_05565</name>
</gene>
<dbReference type="PANTHER" id="PTHR44936:SF10">
    <property type="entry name" value="SENSOR PROTEIN RSTB"/>
    <property type="match status" value="1"/>
</dbReference>
<protein>
    <recommendedName>
        <fullName evidence="2">histidine kinase</fullName>
        <ecNumber evidence="2">2.7.13.3</ecNumber>
    </recommendedName>
</protein>
<dbReference type="EMBL" id="QWEZ01000001">
    <property type="protein sequence ID" value="RRJ84572.1"/>
    <property type="molecule type" value="Genomic_DNA"/>
</dbReference>
<keyword evidence="10" id="KW-1185">Reference proteome</keyword>
<dbReference type="InterPro" id="IPR003594">
    <property type="entry name" value="HATPase_dom"/>
</dbReference>
<dbReference type="PRINTS" id="PR00344">
    <property type="entry name" value="BCTRLSENSOR"/>
</dbReference>
<dbReference type="InterPro" id="IPR004358">
    <property type="entry name" value="Sig_transdc_His_kin-like_C"/>
</dbReference>
<evidence type="ECO:0000256" key="3">
    <source>
        <dbReference type="ARBA" id="ARBA00022679"/>
    </source>
</evidence>
<keyword evidence="7" id="KW-0472">Membrane</keyword>